<dbReference type="RefSeq" id="WP_235323750.1">
    <property type="nucleotide sequence ID" value="NZ_JAFBIT010000002.1"/>
</dbReference>
<name>A0ABS9CPK4_9FIRM</name>
<dbReference type="Proteomes" id="UP001299220">
    <property type="component" value="Unassembled WGS sequence"/>
</dbReference>
<dbReference type="InterPro" id="IPR029052">
    <property type="entry name" value="Metallo-depent_PP-like"/>
</dbReference>
<organism evidence="4 5">
    <name type="scientific">Anaeromassilibacillus senegalensis</name>
    <dbReference type="NCBI Taxonomy" id="1673717"/>
    <lineage>
        <taxon>Bacteria</taxon>
        <taxon>Bacillati</taxon>
        <taxon>Bacillota</taxon>
        <taxon>Clostridia</taxon>
        <taxon>Eubacteriales</taxon>
        <taxon>Acutalibacteraceae</taxon>
        <taxon>Anaeromassilibacillus</taxon>
    </lineage>
</organism>
<dbReference type="NCBIfam" id="TIGR00040">
    <property type="entry name" value="yfcE"/>
    <property type="match status" value="1"/>
</dbReference>
<keyword evidence="2" id="KW-0479">Metal-binding</keyword>
<gene>
    <name evidence="4" type="ORF">JQM67_08900</name>
</gene>
<evidence type="ECO:0000256" key="2">
    <source>
        <dbReference type="RuleBase" id="RU362039"/>
    </source>
</evidence>
<evidence type="ECO:0000259" key="3">
    <source>
        <dbReference type="Pfam" id="PF12850"/>
    </source>
</evidence>
<feature type="domain" description="Calcineurin-like phosphoesterase" evidence="3">
    <location>
        <begin position="1"/>
        <end position="144"/>
    </location>
</feature>
<dbReference type="Gene3D" id="3.60.21.10">
    <property type="match status" value="1"/>
</dbReference>
<accession>A0ABS9CPK4</accession>
<reference evidence="4 5" key="1">
    <citation type="submission" date="2020-12" db="EMBL/GenBank/DDBJ databases">
        <title>Whole genome sequences of gut porcine anaerobes.</title>
        <authorList>
            <person name="Kubasova T."/>
            <person name="Jahodarova E."/>
            <person name="Rychlik I."/>
        </authorList>
    </citation>
    <scope>NUCLEOTIDE SEQUENCE [LARGE SCALE GENOMIC DNA]</scope>
    <source>
        <strain evidence="4 5">An867</strain>
    </source>
</reference>
<keyword evidence="5" id="KW-1185">Reference proteome</keyword>
<sequence length="155" mass="17159">MKLLVFSDSHGMPLYMREALERHRTADAVIFLGDGERDIQQMRALFPEMAFYAVRGNCDFGSDAPVREVLDLGGARIFCTHGHAYNVKYGLYSAVCAAREAKANLLLFGHTHEALETYEDGLYILNPGSISAYPATYGVVDISDSGILTNIIHRN</sequence>
<dbReference type="PANTHER" id="PTHR11124">
    <property type="entry name" value="VACUOLAR SORTING PROTEIN VPS29"/>
    <property type="match status" value="1"/>
</dbReference>
<dbReference type="InterPro" id="IPR024654">
    <property type="entry name" value="Calcineurin-like_PHP_lpxH"/>
</dbReference>
<evidence type="ECO:0000313" key="4">
    <source>
        <dbReference type="EMBL" id="MCF2652720.1"/>
    </source>
</evidence>
<dbReference type="SUPFAM" id="SSF56300">
    <property type="entry name" value="Metallo-dependent phosphatases"/>
    <property type="match status" value="1"/>
</dbReference>
<protein>
    <recommendedName>
        <fullName evidence="2">Phosphoesterase</fullName>
        <ecNumber evidence="2">3.1.4.-</ecNumber>
    </recommendedName>
</protein>
<dbReference type="InterPro" id="IPR000979">
    <property type="entry name" value="Phosphodiesterase_MJ0936/Vps29"/>
</dbReference>
<evidence type="ECO:0000256" key="1">
    <source>
        <dbReference type="ARBA" id="ARBA00008950"/>
    </source>
</evidence>
<comment type="similarity">
    <text evidence="1 2">Belongs to the metallophosphoesterase superfamily. YfcE family.</text>
</comment>
<dbReference type="EMBL" id="JAFBIT010000002">
    <property type="protein sequence ID" value="MCF2652720.1"/>
    <property type="molecule type" value="Genomic_DNA"/>
</dbReference>
<comment type="cofactor">
    <cofactor evidence="2">
        <name>a divalent metal cation</name>
        <dbReference type="ChEBI" id="CHEBI:60240"/>
    </cofactor>
</comment>
<dbReference type="Pfam" id="PF12850">
    <property type="entry name" value="Metallophos_2"/>
    <property type="match status" value="1"/>
</dbReference>
<evidence type="ECO:0000313" key="5">
    <source>
        <dbReference type="Proteomes" id="UP001299220"/>
    </source>
</evidence>
<proteinExistence type="inferred from homology"/>
<dbReference type="EC" id="3.1.4.-" evidence="2"/>
<comment type="caution">
    <text evidence="4">The sequence shown here is derived from an EMBL/GenBank/DDBJ whole genome shotgun (WGS) entry which is preliminary data.</text>
</comment>